<evidence type="ECO:0000259" key="7">
    <source>
        <dbReference type="PROSITE" id="PS51266"/>
    </source>
</evidence>
<feature type="region of interest" description="Disordered" evidence="6">
    <location>
        <begin position="1331"/>
        <end position="1372"/>
    </location>
</feature>
<dbReference type="InterPro" id="IPR017921">
    <property type="entry name" value="Znf_CTCHY"/>
</dbReference>
<dbReference type="PROSITE" id="PS51266">
    <property type="entry name" value="ZF_CHY"/>
    <property type="match status" value="1"/>
</dbReference>
<feature type="compositionally biased region" description="Polar residues" evidence="6">
    <location>
        <begin position="1269"/>
        <end position="1288"/>
    </location>
</feature>
<protein>
    <submittedName>
        <fullName evidence="9">Uncharacterized protein</fullName>
    </submittedName>
</protein>
<evidence type="ECO:0000256" key="5">
    <source>
        <dbReference type="SAM" id="Coils"/>
    </source>
</evidence>
<dbReference type="Pfam" id="PF05495">
    <property type="entry name" value="zf-CHY"/>
    <property type="match status" value="1"/>
</dbReference>
<keyword evidence="3" id="KW-0862">Zinc</keyword>
<dbReference type="SUPFAM" id="SSF161245">
    <property type="entry name" value="Zinc hairpin stack"/>
    <property type="match status" value="1"/>
</dbReference>
<feature type="compositionally biased region" description="Polar residues" evidence="6">
    <location>
        <begin position="1331"/>
        <end position="1355"/>
    </location>
</feature>
<dbReference type="SUPFAM" id="SSF161219">
    <property type="entry name" value="CHY zinc finger-like"/>
    <property type="match status" value="1"/>
</dbReference>
<keyword evidence="1" id="KW-0479">Metal-binding</keyword>
<dbReference type="PROSITE" id="PS51270">
    <property type="entry name" value="ZF_CTCHY"/>
    <property type="match status" value="1"/>
</dbReference>
<evidence type="ECO:0000256" key="4">
    <source>
        <dbReference type="PROSITE-ProRule" id="PRU00601"/>
    </source>
</evidence>
<dbReference type="Pfam" id="PF13424">
    <property type="entry name" value="TPR_12"/>
    <property type="match status" value="1"/>
</dbReference>
<dbReference type="SUPFAM" id="SSF48452">
    <property type="entry name" value="TPR-like"/>
    <property type="match status" value="3"/>
</dbReference>
<dbReference type="Proteomes" id="UP001159427">
    <property type="component" value="Unassembled WGS sequence"/>
</dbReference>
<evidence type="ECO:0000256" key="2">
    <source>
        <dbReference type="ARBA" id="ARBA00022771"/>
    </source>
</evidence>
<dbReference type="Gene3D" id="1.25.40.10">
    <property type="entry name" value="Tetratricopeptide repeat domain"/>
    <property type="match status" value="1"/>
</dbReference>
<dbReference type="InterPro" id="IPR037274">
    <property type="entry name" value="Znf_CHY_sf"/>
</dbReference>
<feature type="domain" description="CTCHY-type" evidence="8">
    <location>
        <begin position="2065"/>
        <end position="2127"/>
    </location>
</feature>
<gene>
    <name evidence="9" type="ORF">PEVE_00011589</name>
</gene>
<feature type="region of interest" description="Disordered" evidence="6">
    <location>
        <begin position="1250"/>
        <end position="1291"/>
    </location>
</feature>
<dbReference type="InterPro" id="IPR037275">
    <property type="entry name" value="Znf_CTCHY_sf"/>
</dbReference>
<evidence type="ECO:0000256" key="6">
    <source>
        <dbReference type="SAM" id="MobiDB-lite"/>
    </source>
</evidence>
<feature type="coiled-coil region" evidence="5">
    <location>
        <begin position="1188"/>
        <end position="1222"/>
    </location>
</feature>
<organism evidence="9 10">
    <name type="scientific">Porites evermanni</name>
    <dbReference type="NCBI Taxonomy" id="104178"/>
    <lineage>
        <taxon>Eukaryota</taxon>
        <taxon>Metazoa</taxon>
        <taxon>Cnidaria</taxon>
        <taxon>Anthozoa</taxon>
        <taxon>Hexacorallia</taxon>
        <taxon>Scleractinia</taxon>
        <taxon>Fungiina</taxon>
        <taxon>Poritidae</taxon>
        <taxon>Porites</taxon>
    </lineage>
</organism>
<evidence type="ECO:0000256" key="1">
    <source>
        <dbReference type="ARBA" id="ARBA00022723"/>
    </source>
</evidence>
<keyword evidence="2 4" id="KW-0863">Zinc-finger</keyword>
<accession>A0ABN8M051</accession>
<feature type="coiled-coil region" evidence="5">
    <location>
        <begin position="1939"/>
        <end position="1982"/>
    </location>
</feature>
<dbReference type="InterPro" id="IPR019734">
    <property type="entry name" value="TPR_rpt"/>
</dbReference>
<dbReference type="PANTHER" id="PTHR21319">
    <property type="entry name" value="RING FINGER AND CHY ZINC FINGER DOMAIN-CONTAINING PROTEIN 1"/>
    <property type="match status" value="1"/>
</dbReference>
<keyword evidence="10" id="KW-1185">Reference proteome</keyword>
<keyword evidence="5" id="KW-0175">Coiled coil</keyword>
<sequence length="2161" mass="238372">MSAKGSTQLVNIIELFKDYTHPSRNCYGKKLEGAPNLKSMSSSICLALSDTDMGKGSVKSILCLAQENILKPWSETLDEFLVVIDGIKEHLNEIDLLYALSAFAFAKGDAAGLEEVQKLAIEYQCLPNAGILLNILGVMFSENRMYEKSKECFDVAASWFCRQKDSLKCAIVTLNQAVLNRALGDYKMAHGLSVTAATSCLEISTEDVHLLLKLLTRIAGMLKEFGNQQMIHALWNVALSGISGANGTSDLPILLMKIQLGKVHVEEVPDLLSHLYVLLDNPVSGDLNAELLKGVMITADSYHSIGHNQVACNLLKKLRSAFLLCHGQKSSLYGSLLCQIGRFLIASGKFDEAADTLKNAKEILNWYFGEGHHMVALCANLLGLCFLLNGNTKEALKHLNEALAKFRELNPYHLEIGGILLKLALLSIQEGNFQNAQDSIQEALDLLISACSKQSPRTAIGHFQSAMFFLKDEVLWSFAEEKLLNAVNIFEELGLETHHSDVLVCRSLLGVLQILLGRSEEAEKNFEEVQQQLVFNDKSCLKCKFIPAPSFSLLVPAVTVGLDTSFYQYAKVVSLVNLVHMKTGCEKLDYLHALISCLEENKMDELEIWDFGGQDIYYISRRLPVSDKPVVFVLSSDPKAVHLDSSDTKDSNLFLSSVNSTYFVLFLRIPHIFQGAVKFLDSALYQAVVTMCLQSTFQADVFMRNDFYRELVVSAHDIFSLCKEIDCLPLHVQLELSELQEQSDNFDLNSWQSSVKFIKPSLQMSYLSCECCNQREAEVLFDHLILNNFHEKLCLSVNGFKCVTSNVWPVHNVACFVFENPRKSLMSLFVENKTVIVKCCSTESDVTCFFSVVQNALQNTLQSLSDIITVNFVQSLWLPCKDLGANGGVEESPGRNCTLDGTSHRLCSGFTSETESSMPSACSRDGESDVMVKPTVGVLPNKVVEARPLLSHPCDKLGADIDVCLCLLECLLRQTRPASPTEEEPMVSSSFGSCYSDFQVNQNHSISSSLNSLPGSPSIFPESDDLVTPKEPFFGSLSPDRSLAGGVSNFCPDQGDSETSTYRHLSNHEEANGGVSPSTNTKETEDLKDLHELQSSSSRFIDVNEKNLSSTVGHKNGAQQIHASDTEACVANDSKLLTSSQNEHLHVNQSQKQGPSVEPLESIPRASCAAVSEKSVSEALTNDFENGRTTLRNEFFDLQQEVRHLKDQLKKSEEENQKLQVELGKYLFLEEKEKRRGKLLDWAASVQEPGSEIHSGQGLSAREDRLSTHVRNSSERTSAQDCSLSPQPNRCERKQHNIANGALLPTHIAVDSVHLQGVEENVKSLTTEEFEIEQNQNSSRAFIESSTETSSDTAVSSANEKSSGSSMKSALSTEEFPQFPTLTSDGYLSDSSESSLLSSSFEQAAMVADSSCNLQCSSDTADGSPILTSLTSEALRNEEIPLDPNTICSEEKIEGRSPKFGNADVECDGSPIFASVQSYSMFENSGWNTASPERELLDKTTERSEREEIEEGKELIDSCDRARKTVLCASSGHAGTDSSGNFASGVVTTQSIANTGNFFLTQKGASSAAERQLRISPSDAKDWERLGARPKLAQRPHIEPEPTEPVVYITDGLAGDFLARHTQDKALHDSICQTDVVPFFKDIPSQGTSYIDGNMSQSNRFQATSGTLPYDGIGSPLVSRSNGLLGGFSNAEPFSDNSGPWPSHLGNGSFSFYSNYLSKNTSTAADNFSLQSDFVHSSHRFAGVDHFDGQTYFPSAQQTPYPPMASDSVLNSHAGMTGSCFADPSRTGAALTLPGDHVHNAPRFNSFSSEQLTDPAHDANRFAGNDNASAFIPNQGTDEPAQKTNLALGNSRTTTGNIDDDANSAARYQLGNSTSDSGLAARSTHDTSVLEPRLGDTDNSRVSVLNNTDFGTDSIEASDNSLLALERRVAEACALVERVLREREEREQFGREIERKEQLIREQRARERREREERELREAENWPQQQEAINARSQWLCEHYQRHCRVRFPCCTQFYPCHRCHNISKACDNEEAKACHATHLKCSHCQHEQEIGEDSAKCRKCGGKMSAYFCAICKHFTSVDKNPYHCEKCGICRIHQDKSFHCEVCNVCLDKRLEGNHKCRPDSGHDECCICLEDAFSGCQILPCSHKVHRECAIAMIQNGM</sequence>
<dbReference type="EMBL" id="CALNXI010000184">
    <property type="protein sequence ID" value="CAH3021490.1"/>
    <property type="molecule type" value="Genomic_DNA"/>
</dbReference>
<reference evidence="9 10" key="1">
    <citation type="submission" date="2022-05" db="EMBL/GenBank/DDBJ databases">
        <authorList>
            <consortium name="Genoscope - CEA"/>
            <person name="William W."/>
        </authorList>
    </citation>
    <scope>NUCLEOTIDE SEQUENCE [LARGE SCALE GENOMIC DNA]</scope>
</reference>
<dbReference type="InterPro" id="IPR008913">
    <property type="entry name" value="Znf_CHY"/>
</dbReference>
<name>A0ABN8M051_9CNID</name>
<evidence type="ECO:0000256" key="3">
    <source>
        <dbReference type="ARBA" id="ARBA00022833"/>
    </source>
</evidence>
<feature type="compositionally biased region" description="Low complexity" evidence="6">
    <location>
        <begin position="1356"/>
        <end position="1372"/>
    </location>
</feature>
<proteinExistence type="predicted"/>
<evidence type="ECO:0000259" key="8">
    <source>
        <dbReference type="PROSITE" id="PS51270"/>
    </source>
</evidence>
<dbReference type="InterPro" id="IPR011990">
    <property type="entry name" value="TPR-like_helical_dom_sf"/>
</dbReference>
<comment type="caution">
    <text evidence="9">The sequence shown here is derived from an EMBL/GenBank/DDBJ whole genome shotgun (WGS) entry which is preliminary data.</text>
</comment>
<evidence type="ECO:0000313" key="10">
    <source>
        <dbReference type="Proteomes" id="UP001159427"/>
    </source>
</evidence>
<feature type="domain" description="CHY-type" evidence="7">
    <location>
        <begin position="1990"/>
        <end position="2063"/>
    </location>
</feature>
<evidence type="ECO:0000313" key="9">
    <source>
        <dbReference type="EMBL" id="CAH3021490.1"/>
    </source>
</evidence>
<dbReference type="PANTHER" id="PTHR21319:SF53">
    <property type="entry name" value="RING FINGER AND CHY ZINC FINGER DOMAIN-CONTAINING PROTEIN 1"/>
    <property type="match status" value="1"/>
</dbReference>
<dbReference type="SMART" id="SM00028">
    <property type="entry name" value="TPR"/>
    <property type="match status" value="4"/>
</dbReference>